<keyword evidence="1" id="KW-0812">Transmembrane</keyword>
<evidence type="ECO:0000313" key="3">
    <source>
        <dbReference type="Proteomes" id="UP000248014"/>
    </source>
</evidence>
<accession>A0A2V3V9B1</accession>
<keyword evidence="1" id="KW-0472">Membrane</keyword>
<dbReference type="RefSeq" id="WP_341866616.1">
    <property type="nucleotide sequence ID" value="NZ_QJJM01000003.1"/>
</dbReference>
<comment type="caution">
    <text evidence="2">The sequence shown here is derived from an EMBL/GenBank/DDBJ whole genome shotgun (WGS) entry which is preliminary data.</text>
</comment>
<keyword evidence="3" id="KW-1185">Reference proteome</keyword>
<evidence type="ECO:0000313" key="2">
    <source>
        <dbReference type="EMBL" id="PXW78130.1"/>
    </source>
</evidence>
<dbReference type="AlphaFoldDB" id="A0A2V3V9B1"/>
<protein>
    <submittedName>
        <fullName evidence="2">Uncharacterized protein</fullName>
    </submittedName>
</protein>
<keyword evidence="1" id="KW-1133">Transmembrane helix</keyword>
<feature type="transmembrane region" description="Helical" evidence="1">
    <location>
        <begin position="80"/>
        <end position="98"/>
    </location>
</feature>
<dbReference type="Pfam" id="PF19622">
    <property type="entry name" value="DUF6127"/>
    <property type="match status" value="1"/>
</dbReference>
<name>A0A2V3V9B1_9SPHN</name>
<evidence type="ECO:0000256" key="1">
    <source>
        <dbReference type="SAM" id="Phobius"/>
    </source>
</evidence>
<sequence length="103" mass="10968">MMESEDMLASLLAQAAEEGADIATLRAVVEEAGDLGAARALARIGLADARAGDDLRELRELLQGWRDARSGIWGQTFDKFIRGVMALLLAALAVQLGLGEMVL</sequence>
<gene>
    <name evidence="2" type="ORF">C7451_103238</name>
</gene>
<reference evidence="2 3" key="1">
    <citation type="submission" date="2018-05" db="EMBL/GenBank/DDBJ databases">
        <title>Genomic Encyclopedia of Type Strains, Phase IV (KMG-IV): sequencing the most valuable type-strain genomes for metagenomic binning, comparative biology and taxonomic classification.</title>
        <authorList>
            <person name="Goeker M."/>
        </authorList>
    </citation>
    <scope>NUCLEOTIDE SEQUENCE [LARGE SCALE GENOMIC DNA]</scope>
    <source>
        <strain evidence="2 3">DSM 3183</strain>
    </source>
</reference>
<dbReference type="InterPro" id="IPR046130">
    <property type="entry name" value="DUF6127"/>
</dbReference>
<organism evidence="2 3">
    <name type="scientific">Blastomonas natatoria</name>
    <dbReference type="NCBI Taxonomy" id="34015"/>
    <lineage>
        <taxon>Bacteria</taxon>
        <taxon>Pseudomonadati</taxon>
        <taxon>Pseudomonadota</taxon>
        <taxon>Alphaproteobacteria</taxon>
        <taxon>Sphingomonadales</taxon>
        <taxon>Sphingomonadaceae</taxon>
        <taxon>Blastomonas</taxon>
    </lineage>
</organism>
<proteinExistence type="predicted"/>
<dbReference type="Proteomes" id="UP000248014">
    <property type="component" value="Unassembled WGS sequence"/>
</dbReference>
<dbReference type="EMBL" id="QJJM01000003">
    <property type="protein sequence ID" value="PXW78130.1"/>
    <property type="molecule type" value="Genomic_DNA"/>
</dbReference>